<name>A0ABN8RNL8_9CNID</name>
<feature type="non-terminal residue" evidence="2">
    <location>
        <position position="1"/>
    </location>
</feature>
<proteinExistence type="predicted"/>
<comment type="caution">
    <text evidence="2">The sequence shown here is derived from an EMBL/GenBank/DDBJ whole genome shotgun (WGS) entry which is preliminary data.</text>
</comment>
<reference evidence="2 3" key="1">
    <citation type="submission" date="2022-05" db="EMBL/GenBank/DDBJ databases">
        <authorList>
            <consortium name="Genoscope - CEA"/>
            <person name="William W."/>
        </authorList>
    </citation>
    <scope>NUCLEOTIDE SEQUENCE [LARGE SCALE GENOMIC DNA]</scope>
</reference>
<sequence length="96" mass="11075">TQGKLTQYQHHRKKNNQKILLPLDQKQHGKQQPEVDPENSERGGWDTCPLASYIETPQKRRHGPCRVEHSGDHGNLGYNELRHDSGARHECFVKKA</sequence>
<feature type="compositionally biased region" description="Basic and acidic residues" evidence="1">
    <location>
        <begin position="25"/>
        <end position="44"/>
    </location>
</feature>
<dbReference type="EMBL" id="CALNXK010000261">
    <property type="protein sequence ID" value="CAH3179709.1"/>
    <property type="molecule type" value="Genomic_DNA"/>
</dbReference>
<feature type="region of interest" description="Disordered" evidence="1">
    <location>
        <begin position="1"/>
        <end position="81"/>
    </location>
</feature>
<dbReference type="Proteomes" id="UP001159405">
    <property type="component" value="Unassembled WGS sequence"/>
</dbReference>
<protein>
    <submittedName>
        <fullName evidence="2">Uncharacterized protein</fullName>
    </submittedName>
</protein>
<organism evidence="2 3">
    <name type="scientific">Porites lobata</name>
    <dbReference type="NCBI Taxonomy" id="104759"/>
    <lineage>
        <taxon>Eukaryota</taxon>
        <taxon>Metazoa</taxon>
        <taxon>Cnidaria</taxon>
        <taxon>Anthozoa</taxon>
        <taxon>Hexacorallia</taxon>
        <taxon>Scleractinia</taxon>
        <taxon>Fungiina</taxon>
        <taxon>Poritidae</taxon>
        <taxon>Porites</taxon>
    </lineage>
</organism>
<accession>A0ABN8RNL8</accession>
<evidence type="ECO:0000256" key="1">
    <source>
        <dbReference type="SAM" id="MobiDB-lite"/>
    </source>
</evidence>
<keyword evidence="3" id="KW-1185">Reference proteome</keyword>
<evidence type="ECO:0000313" key="3">
    <source>
        <dbReference type="Proteomes" id="UP001159405"/>
    </source>
</evidence>
<gene>
    <name evidence="2" type="ORF">PLOB_00022346</name>
</gene>
<evidence type="ECO:0000313" key="2">
    <source>
        <dbReference type="EMBL" id="CAH3179709.1"/>
    </source>
</evidence>